<comment type="caution">
    <text evidence="1">The sequence shown here is derived from an EMBL/GenBank/DDBJ whole genome shotgun (WGS) entry which is preliminary data.</text>
</comment>
<dbReference type="EMBL" id="ASSO01000014">
    <property type="protein sequence ID" value="EOS05119.1"/>
    <property type="molecule type" value="Genomic_DNA"/>
</dbReference>
<organism evidence="1 2">
    <name type="scientific">Bacteroides uniformis dnLKV2</name>
    <dbReference type="NCBI Taxonomy" id="1235787"/>
    <lineage>
        <taxon>Bacteria</taxon>
        <taxon>Pseudomonadati</taxon>
        <taxon>Bacteroidota</taxon>
        <taxon>Bacteroidia</taxon>
        <taxon>Bacteroidales</taxon>
        <taxon>Bacteroidaceae</taxon>
        <taxon>Bacteroides</taxon>
    </lineage>
</organism>
<dbReference type="Proteomes" id="UP000014212">
    <property type="component" value="Unassembled WGS sequence"/>
</dbReference>
<dbReference type="HOGENOM" id="CLU_2091921_0_0_10"/>
<reference evidence="1 2" key="1">
    <citation type="submission" date="2013-04" db="EMBL/GenBank/DDBJ databases">
        <title>The Genome Sequence of Bacteroides uniformis dnLKV2.</title>
        <authorList>
            <consortium name="The Broad Institute Genomics Platform"/>
            <consortium name="The Broad Institute Genome Sequencing Center for Infectious Disease"/>
            <person name="Earl A."/>
            <person name="Xavier R."/>
            <person name="Kuhn K."/>
            <person name="Stappenbeck T."/>
            <person name="Walker B."/>
            <person name="Young S."/>
            <person name="Zeng Q."/>
            <person name="Gargeya S."/>
            <person name="Fitzgerald M."/>
            <person name="Haas B."/>
            <person name="Abouelleil A."/>
            <person name="Allen A.W."/>
            <person name="Alvarado L."/>
            <person name="Arachchi H.M."/>
            <person name="Berlin A.M."/>
            <person name="Chapman S.B."/>
            <person name="Gainer-Dewar J."/>
            <person name="Goldberg J."/>
            <person name="Griggs A."/>
            <person name="Gujja S."/>
            <person name="Hansen M."/>
            <person name="Howarth C."/>
            <person name="Imamovic A."/>
            <person name="Ireland A."/>
            <person name="Larimer J."/>
            <person name="McCowan C."/>
            <person name="Murphy C."/>
            <person name="Pearson M."/>
            <person name="Poon T.W."/>
            <person name="Priest M."/>
            <person name="Roberts A."/>
            <person name="Saif S."/>
            <person name="Shea T."/>
            <person name="Sisk P."/>
            <person name="Sykes S."/>
            <person name="Wortman J."/>
            <person name="Nusbaum C."/>
            <person name="Birren B."/>
        </authorList>
    </citation>
    <scope>NUCLEOTIDE SEQUENCE [LARGE SCALE GENOMIC DNA]</scope>
    <source>
        <strain evidence="2">dnLKV2</strain>
    </source>
</reference>
<protein>
    <submittedName>
        <fullName evidence="1">Uncharacterized protein</fullName>
    </submittedName>
</protein>
<dbReference type="RefSeq" id="WP_016274478.1">
    <property type="nucleotide sequence ID" value="NZ_KE159491.1"/>
</dbReference>
<dbReference type="PATRIC" id="fig|1235787.3.peg.4114"/>
<accession>R9HMH7</accession>
<proteinExistence type="predicted"/>
<sequence length="109" mass="12952">MAVNVQFCIEHHYFCDALYVWMKWEFPFLPRIGESVSPWFWIEEGTYDPDKIKSMFTSEGLASWDAWQGDFKSWLYEMGISADTIANLSYFKGREDGCPYVHLLMQEER</sequence>
<dbReference type="AlphaFoldDB" id="R9HMH7"/>
<evidence type="ECO:0000313" key="1">
    <source>
        <dbReference type="EMBL" id="EOS05119.1"/>
    </source>
</evidence>
<evidence type="ECO:0000313" key="2">
    <source>
        <dbReference type="Proteomes" id="UP000014212"/>
    </source>
</evidence>
<gene>
    <name evidence="1" type="ORF">C801_04050</name>
</gene>
<name>R9HMH7_BACUN</name>